<dbReference type="OrthoDB" id="10393106at2759"/>
<proteinExistence type="predicted"/>
<dbReference type="EMBL" id="JXTB01000031">
    <property type="protein sequence ID" value="PON73958.1"/>
    <property type="molecule type" value="Genomic_DNA"/>
</dbReference>
<evidence type="ECO:0000313" key="1">
    <source>
        <dbReference type="EMBL" id="PON73958.1"/>
    </source>
</evidence>
<dbReference type="Proteomes" id="UP000237105">
    <property type="component" value="Unassembled WGS sequence"/>
</dbReference>
<organism evidence="1 2">
    <name type="scientific">Parasponia andersonii</name>
    <name type="common">Sponia andersonii</name>
    <dbReference type="NCBI Taxonomy" id="3476"/>
    <lineage>
        <taxon>Eukaryota</taxon>
        <taxon>Viridiplantae</taxon>
        <taxon>Streptophyta</taxon>
        <taxon>Embryophyta</taxon>
        <taxon>Tracheophyta</taxon>
        <taxon>Spermatophyta</taxon>
        <taxon>Magnoliopsida</taxon>
        <taxon>eudicotyledons</taxon>
        <taxon>Gunneridae</taxon>
        <taxon>Pentapetalae</taxon>
        <taxon>rosids</taxon>
        <taxon>fabids</taxon>
        <taxon>Rosales</taxon>
        <taxon>Cannabaceae</taxon>
        <taxon>Parasponia</taxon>
    </lineage>
</organism>
<comment type="caution">
    <text evidence="1">The sequence shown here is derived from an EMBL/GenBank/DDBJ whole genome shotgun (WGS) entry which is preliminary data.</text>
</comment>
<accession>A0A2P5DL27</accession>
<gene>
    <name evidence="1" type="ORF">PanWU01x14_055080</name>
</gene>
<name>A0A2P5DL27_PARAD</name>
<keyword evidence="2" id="KW-1185">Reference proteome</keyword>
<protein>
    <submittedName>
        <fullName evidence="1">Uncharacterized protein</fullName>
    </submittedName>
</protein>
<sequence length="101" mass="11881">MMQVDCGWCSGRKICSSCCWSCSWMLTSTLLLFRLSIRIRESTFLSTLLLHLSFGSRGCWCYSPLSFLLSQQVNSFFKILRRIFRFQLVFFNASYYAIQSR</sequence>
<dbReference type="AlphaFoldDB" id="A0A2P5DL27"/>
<evidence type="ECO:0000313" key="2">
    <source>
        <dbReference type="Proteomes" id="UP000237105"/>
    </source>
</evidence>
<reference evidence="2" key="1">
    <citation type="submission" date="2016-06" db="EMBL/GenBank/DDBJ databases">
        <title>Parallel loss of symbiosis genes in relatives of nitrogen-fixing non-legume Parasponia.</title>
        <authorList>
            <person name="Van Velzen R."/>
            <person name="Holmer R."/>
            <person name="Bu F."/>
            <person name="Rutten L."/>
            <person name="Van Zeijl A."/>
            <person name="Liu W."/>
            <person name="Santuari L."/>
            <person name="Cao Q."/>
            <person name="Sharma T."/>
            <person name="Shen D."/>
            <person name="Roswanjaya Y."/>
            <person name="Wardhani T."/>
            <person name="Kalhor M.S."/>
            <person name="Jansen J."/>
            <person name="Van den Hoogen J."/>
            <person name="Gungor B."/>
            <person name="Hartog M."/>
            <person name="Hontelez J."/>
            <person name="Verver J."/>
            <person name="Yang W.-C."/>
            <person name="Schijlen E."/>
            <person name="Repin R."/>
            <person name="Schilthuizen M."/>
            <person name="Schranz E."/>
            <person name="Heidstra R."/>
            <person name="Miyata K."/>
            <person name="Fedorova E."/>
            <person name="Kohlen W."/>
            <person name="Bisseling T."/>
            <person name="Smit S."/>
            <person name="Geurts R."/>
        </authorList>
    </citation>
    <scope>NUCLEOTIDE SEQUENCE [LARGE SCALE GENOMIC DNA]</scope>
    <source>
        <strain evidence="2">cv. WU1-14</strain>
    </source>
</reference>